<dbReference type="InterPro" id="IPR010095">
    <property type="entry name" value="Cas12f1-like_TNB"/>
</dbReference>
<accession>T5KHF2</accession>
<protein>
    <recommendedName>
        <fullName evidence="13">Transposase</fullName>
    </recommendedName>
</protein>
<organism evidence="11 12">
    <name type="scientific">Microbacterium maritypicum MF109</name>
    <dbReference type="NCBI Taxonomy" id="1333857"/>
    <lineage>
        <taxon>Bacteria</taxon>
        <taxon>Bacillati</taxon>
        <taxon>Actinomycetota</taxon>
        <taxon>Actinomycetes</taxon>
        <taxon>Micrococcales</taxon>
        <taxon>Microbacteriaceae</taxon>
        <taxon>Microbacterium</taxon>
    </lineage>
</organism>
<evidence type="ECO:0000259" key="8">
    <source>
        <dbReference type="Pfam" id="PF01385"/>
    </source>
</evidence>
<dbReference type="GO" id="GO:0032196">
    <property type="term" value="P:transposition"/>
    <property type="evidence" value="ECO:0007669"/>
    <property type="project" value="UniProtKB-KW"/>
</dbReference>
<name>T5KHF2_MICMQ</name>
<feature type="domain" description="Probable transposase IS891/IS1136/IS1341" evidence="8">
    <location>
        <begin position="188"/>
        <end position="314"/>
    </location>
</feature>
<dbReference type="Pfam" id="PF12323">
    <property type="entry name" value="HTH_OrfB_IS605"/>
    <property type="match status" value="1"/>
</dbReference>
<feature type="domain" description="Transposase putative helix-turn-helix" evidence="10">
    <location>
        <begin position="5"/>
        <end position="46"/>
    </location>
</feature>
<keyword evidence="3" id="KW-0479">Metal-binding</keyword>
<evidence type="ECO:0000256" key="4">
    <source>
        <dbReference type="ARBA" id="ARBA00022833"/>
    </source>
</evidence>
<dbReference type="Pfam" id="PF07282">
    <property type="entry name" value="Cas12f1-like_TNB"/>
    <property type="match status" value="1"/>
</dbReference>
<dbReference type="NCBIfam" id="NF040570">
    <property type="entry name" value="guided_TnpB"/>
    <property type="match status" value="1"/>
</dbReference>
<feature type="compositionally biased region" description="Basic and acidic residues" evidence="7">
    <location>
        <begin position="244"/>
        <end position="257"/>
    </location>
</feature>
<dbReference type="GO" id="GO:0046872">
    <property type="term" value="F:metal ion binding"/>
    <property type="evidence" value="ECO:0007669"/>
    <property type="project" value="UniProtKB-KW"/>
</dbReference>
<comment type="similarity">
    <text evidence="1">In the C-terminal section; belongs to the transposase 35 family.</text>
</comment>
<evidence type="ECO:0000256" key="7">
    <source>
        <dbReference type="SAM" id="MobiDB-lite"/>
    </source>
</evidence>
<evidence type="ECO:0000256" key="3">
    <source>
        <dbReference type="ARBA" id="ARBA00022723"/>
    </source>
</evidence>
<dbReference type="InterPro" id="IPR021027">
    <property type="entry name" value="Transposase_put_HTH"/>
</dbReference>
<dbReference type="EMBL" id="ATAO01000206">
    <property type="protein sequence ID" value="EQM74884.1"/>
    <property type="molecule type" value="Genomic_DNA"/>
</dbReference>
<feature type="region of interest" description="Disordered" evidence="7">
    <location>
        <begin position="231"/>
        <end position="269"/>
    </location>
</feature>
<feature type="region of interest" description="Disordered" evidence="7">
    <location>
        <begin position="428"/>
        <end position="464"/>
    </location>
</feature>
<dbReference type="GO" id="GO:0006310">
    <property type="term" value="P:DNA recombination"/>
    <property type="evidence" value="ECO:0007669"/>
    <property type="project" value="UniProtKB-KW"/>
</dbReference>
<feature type="compositionally biased region" description="Basic residues" evidence="7">
    <location>
        <begin position="233"/>
        <end position="243"/>
    </location>
</feature>
<evidence type="ECO:0000259" key="10">
    <source>
        <dbReference type="Pfam" id="PF12323"/>
    </source>
</evidence>
<keyword evidence="4" id="KW-0862">Zinc</keyword>
<feature type="compositionally biased region" description="Basic residues" evidence="7">
    <location>
        <begin position="455"/>
        <end position="464"/>
    </location>
</feature>
<evidence type="ECO:0000313" key="12">
    <source>
        <dbReference type="Proteomes" id="UP000016033"/>
    </source>
</evidence>
<evidence type="ECO:0000256" key="2">
    <source>
        <dbReference type="ARBA" id="ARBA00022578"/>
    </source>
</evidence>
<gene>
    <name evidence="11" type="ORF">L687_05335</name>
</gene>
<dbReference type="Pfam" id="PF01385">
    <property type="entry name" value="OrfB_IS605"/>
    <property type="match status" value="1"/>
</dbReference>
<evidence type="ECO:0008006" key="13">
    <source>
        <dbReference type="Google" id="ProtNLM"/>
    </source>
</evidence>
<comment type="caution">
    <text evidence="11">The sequence shown here is derived from an EMBL/GenBank/DDBJ whole genome shotgun (WGS) entry which is preliminary data.</text>
</comment>
<dbReference type="Proteomes" id="UP000016033">
    <property type="component" value="Unassembled WGS sequence"/>
</dbReference>
<dbReference type="InterPro" id="IPR001959">
    <property type="entry name" value="Transposase"/>
</dbReference>
<dbReference type="PATRIC" id="fig|1333857.3.peg.3041"/>
<reference evidence="11 12" key="1">
    <citation type="journal article" date="2013" name="Genome Announc.">
        <title>Whole-genome sequences of five oyster-associated bacteria show potential for crude oil hydrocarbon degradation.</title>
        <authorList>
            <person name="Chauhan A."/>
            <person name="Green S."/>
            <person name="Pathak A."/>
            <person name="Thomas J."/>
            <person name="Venkatramanan R."/>
        </authorList>
    </citation>
    <scope>NUCLEOTIDE SEQUENCE [LARGE SCALE GENOMIC DNA]</scope>
    <source>
        <strain evidence="11 12">MF109</strain>
    </source>
</reference>
<dbReference type="AlphaFoldDB" id="T5KHF2"/>
<evidence type="ECO:0000259" key="9">
    <source>
        <dbReference type="Pfam" id="PF07282"/>
    </source>
</evidence>
<evidence type="ECO:0000256" key="6">
    <source>
        <dbReference type="ARBA" id="ARBA00023172"/>
    </source>
</evidence>
<proteinExistence type="inferred from homology"/>
<evidence type="ECO:0000313" key="11">
    <source>
        <dbReference type="EMBL" id="EQM74884.1"/>
    </source>
</evidence>
<evidence type="ECO:0000256" key="1">
    <source>
        <dbReference type="ARBA" id="ARBA00008761"/>
    </source>
</evidence>
<feature type="domain" description="Cas12f1-like TNB" evidence="9">
    <location>
        <begin position="342"/>
        <end position="397"/>
    </location>
</feature>
<evidence type="ECO:0000256" key="5">
    <source>
        <dbReference type="ARBA" id="ARBA00023125"/>
    </source>
</evidence>
<keyword evidence="5" id="KW-0238">DNA-binding</keyword>
<dbReference type="GO" id="GO:0003677">
    <property type="term" value="F:DNA binding"/>
    <property type="evidence" value="ECO:0007669"/>
    <property type="project" value="UniProtKB-KW"/>
</dbReference>
<keyword evidence="2" id="KW-0815">Transposition</keyword>
<sequence>MGPVMKRRYVFRAYPTTRQQRGLRRLFGCCRYIYNSVIADRQMTFETRLHAVEESRPTQGNPDRTVRSFDANRQAALITYERTRKPWLNDVSSVALIQSMRDAEQAFSNFFASVSGNRKRPRVGFPRFKSRFTGKQSARFTSNGFRVDGDRVFIAKIGWVRFVRSRALPSTPSSVTIIHKPDQTFEVSFVVEVAPVDLAPAIERHAGIDAGLDTFAAVVYSDGTREKVDNPRFFRRQHRRLRKAQRDLSRKQGPDRRTGKKPSKGWRTQQARIARLHSGVVHTRTDFARKLARRLASENTTIAIESLNIRGLARSGGHDAQGRGLRRSIHDAAWGAFFANLANVAGSRLLAVDPAHTSQTCGVCGVVDGPKPLSVRKWECQACGAVLDRDWNAALNVMIAAGQAEISNAGGGDFRLQLAEAVAKEAGTRWSAGEVAASTPATLSGKPKNPAASAARRKSTGGPA</sequence>
<keyword evidence="6" id="KW-0233">DNA recombination</keyword>